<proteinExistence type="predicted"/>
<dbReference type="InterPro" id="IPR007492">
    <property type="entry name" value="LytTR_DNA-bd_dom"/>
</dbReference>
<dbReference type="Gene3D" id="2.20.25.10">
    <property type="match status" value="1"/>
</dbReference>
<evidence type="ECO:0000259" key="2">
    <source>
        <dbReference type="PROSITE" id="PS50110"/>
    </source>
</evidence>
<comment type="caution">
    <text evidence="4">The sequence shown here is derived from an EMBL/GenBank/DDBJ whole genome shotgun (WGS) entry which is preliminary data.</text>
</comment>
<dbReference type="PANTHER" id="PTHR37299">
    <property type="entry name" value="TRANSCRIPTIONAL REGULATOR-RELATED"/>
    <property type="match status" value="1"/>
</dbReference>
<dbReference type="EMBL" id="JBBMFN010000041">
    <property type="protein sequence ID" value="MEQ2467067.1"/>
    <property type="molecule type" value="Genomic_DNA"/>
</dbReference>
<evidence type="ECO:0000256" key="1">
    <source>
        <dbReference type="PROSITE-ProRule" id="PRU00169"/>
    </source>
</evidence>
<reference evidence="4 5" key="1">
    <citation type="submission" date="2024-03" db="EMBL/GenBank/DDBJ databases">
        <title>Human intestinal bacterial collection.</title>
        <authorList>
            <person name="Pauvert C."/>
            <person name="Hitch T.C.A."/>
            <person name="Clavel T."/>
        </authorList>
    </citation>
    <scope>NUCLEOTIDE SEQUENCE [LARGE SCALE GENOMIC DNA]</scope>
    <source>
        <strain evidence="4 5">CLA-SR-H024</strain>
    </source>
</reference>
<dbReference type="Proteomes" id="UP001465426">
    <property type="component" value="Unassembled WGS sequence"/>
</dbReference>
<dbReference type="Pfam" id="PF04397">
    <property type="entry name" value="LytTR"/>
    <property type="match status" value="1"/>
</dbReference>
<dbReference type="InterPro" id="IPR001789">
    <property type="entry name" value="Sig_transdc_resp-reg_receiver"/>
</dbReference>
<dbReference type="Pfam" id="PF00072">
    <property type="entry name" value="Response_reg"/>
    <property type="match status" value="1"/>
</dbReference>
<dbReference type="PROSITE" id="PS50110">
    <property type="entry name" value="RESPONSE_REGULATORY"/>
    <property type="match status" value="1"/>
</dbReference>
<keyword evidence="5" id="KW-1185">Reference proteome</keyword>
<feature type="modified residue" description="4-aspartylphosphate" evidence="1">
    <location>
        <position position="54"/>
    </location>
</feature>
<protein>
    <submittedName>
        <fullName evidence="4">LytTR family DNA-binding domain-containing protein</fullName>
    </submittedName>
</protein>
<evidence type="ECO:0000313" key="5">
    <source>
        <dbReference type="Proteomes" id="UP001465426"/>
    </source>
</evidence>
<dbReference type="SUPFAM" id="SSF52172">
    <property type="entry name" value="CheY-like"/>
    <property type="match status" value="1"/>
</dbReference>
<dbReference type="GO" id="GO:0003677">
    <property type="term" value="F:DNA binding"/>
    <property type="evidence" value="ECO:0007669"/>
    <property type="project" value="UniProtKB-KW"/>
</dbReference>
<dbReference type="PANTHER" id="PTHR37299:SF1">
    <property type="entry name" value="STAGE 0 SPORULATION PROTEIN A HOMOLOG"/>
    <property type="match status" value="1"/>
</dbReference>
<evidence type="ECO:0000259" key="3">
    <source>
        <dbReference type="PROSITE" id="PS50930"/>
    </source>
</evidence>
<feature type="domain" description="HTH LytTR-type" evidence="3">
    <location>
        <begin position="141"/>
        <end position="245"/>
    </location>
</feature>
<dbReference type="SMART" id="SM00448">
    <property type="entry name" value="REC"/>
    <property type="match status" value="1"/>
</dbReference>
<dbReference type="InterPro" id="IPR011006">
    <property type="entry name" value="CheY-like_superfamily"/>
</dbReference>
<gene>
    <name evidence="4" type="ORF">WMO63_15535</name>
</gene>
<evidence type="ECO:0000313" key="4">
    <source>
        <dbReference type="EMBL" id="MEQ2467067.1"/>
    </source>
</evidence>
<dbReference type="PROSITE" id="PS50930">
    <property type="entry name" value="HTH_LYTTR"/>
    <property type="match status" value="1"/>
</dbReference>
<organism evidence="4 5">
    <name type="scientific">Niallia hominis</name>
    <dbReference type="NCBI Taxonomy" id="3133173"/>
    <lineage>
        <taxon>Bacteria</taxon>
        <taxon>Bacillati</taxon>
        <taxon>Bacillota</taxon>
        <taxon>Bacilli</taxon>
        <taxon>Bacillales</taxon>
        <taxon>Bacillaceae</taxon>
        <taxon>Niallia</taxon>
    </lineage>
</organism>
<dbReference type="SMART" id="SM00850">
    <property type="entry name" value="LytTR"/>
    <property type="match status" value="1"/>
</dbReference>
<accession>A0ABV1F128</accession>
<dbReference type="Gene3D" id="3.40.50.2300">
    <property type="match status" value="1"/>
</dbReference>
<keyword evidence="4" id="KW-0238">DNA-binding</keyword>
<dbReference type="Gene3D" id="2.40.50.40">
    <property type="match status" value="1"/>
</dbReference>
<keyword evidence="1" id="KW-0597">Phosphoprotein</keyword>
<feature type="domain" description="Response regulatory" evidence="2">
    <location>
        <begin position="3"/>
        <end position="117"/>
    </location>
</feature>
<name>A0ABV1F128_9BACI</name>
<sequence length="245" mass="28270">MLTAYIVDDEPLARDELKYLLNRSKEVKILGEGDCIEDAEMEVATLKPDIVFVDIELAEDNGLTLAKQLQTFDPSPIVVFATAYDEYALQAFELNALDYVLKPFDEARIQKTLDKIKQLQSLGNKDLSTNPYIKNDRNEKIPILVDDRIILLNYDEILYIESFEKKCLIKTSVQEFKVNDTLVVMEKKLNKAPFLRVHRSYLVNLDHIAEIDPWFNSTYNLIMKDNSKVPVSRTYVKELKKCLGL</sequence>
<dbReference type="RefSeq" id="WP_031539480.1">
    <property type="nucleotide sequence ID" value="NZ_JBBMFN010000041.1"/>
</dbReference>
<dbReference type="InterPro" id="IPR046947">
    <property type="entry name" value="LytR-like"/>
</dbReference>